<keyword evidence="5" id="KW-0028">Amino-acid biosynthesis</keyword>
<dbReference type="InterPro" id="IPR011004">
    <property type="entry name" value="Trimer_LpxA-like_sf"/>
</dbReference>
<evidence type="ECO:0000259" key="10">
    <source>
        <dbReference type="SMART" id="SM00971"/>
    </source>
</evidence>
<dbReference type="GO" id="GO:0006535">
    <property type="term" value="P:cysteine biosynthetic process from serine"/>
    <property type="evidence" value="ECO:0007669"/>
    <property type="project" value="InterPro"/>
</dbReference>
<keyword evidence="7" id="KW-0677">Repeat</keyword>
<sequence>MADLACSMRSLSIQAGVDLWATIHRDADAAVARDRLMSSAVRALVLRHSSFPDALACNLARKLADDAIDAPGLAGVITDALEDDPDIIDATVTDLRAIRERDPACPDLLTPFLYFKGFHALQAHRISHWLWRHGRQHLARHMQSRISEVFAADIHPAARLGRGIMIDHGTGLVIGETAVVEDDVSMLQEVTLGGTGKETGDRHPKIRRGVLIGAGAKILGNIEVGEGAKVGAGSIVLDAVAPYTTVVGVPARPVGPRNTCLPALTMDQTLPHDWVI</sequence>
<comment type="pathway">
    <text evidence="1">Amino-acid biosynthesis; L-cysteine biosynthesis; L-cysteine from L-serine: step 1/2.</text>
</comment>
<feature type="domain" description="Serine acetyltransferase N-terminal" evidence="10">
    <location>
        <begin position="19"/>
        <end position="123"/>
    </location>
</feature>
<comment type="caution">
    <text evidence="11">The sequence shown here is derived from an EMBL/GenBank/DDBJ whole genome shotgun (WGS) entry which is preliminary data.</text>
</comment>
<dbReference type="SMART" id="SM00971">
    <property type="entry name" value="SATase_N"/>
    <property type="match status" value="1"/>
</dbReference>
<comment type="similarity">
    <text evidence="2">Belongs to the transferase hexapeptide repeat family.</text>
</comment>
<dbReference type="InterPro" id="IPR045304">
    <property type="entry name" value="LbH_SAT"/>
</dbReference>
<dbReference type="PANTHER" id="PTHR42811">
    <property type="entry name" value="SERINE ACETYLTRANSFERASE"/>
    <property type="match status" value="1"/>
</dbReference>
<dbReference type="CDD" id="cd03354">
    <property type="entry name" value="LbH_SAT"/>
    <property type="match status" value="1"/>
</dbReference>
<reference evidence="11" key="1">
    <citation type="submission" date="2022-09" db="EMBL/GenBank/DDBJ databases">
        <title>Rhodovastum sp. nov. RN2-1 isolated from soil in Seongnam, South Korea.</title>
        <authorList>
            <person name="Le N.T."/>
        </authorList>
    </citation>
    <scope>NUCLEOTIDE SEQUENCE</scope>
    <source>
        <strain evidence="11">RN2-1</strain>
    </source>
</reference>
<dbReference type="NCBIfam" id="NF041874">
    <property type="entry name" value="EPS_EpsC"/>
    <property type="match status" value="1"/>
</dbReference>
<dbReference type="InterPro" id="IPR053376">
    <property type="entry name" value="Serine_acetyltransferase"/>
</dbReference>
<dbReference type="InterPro" id="IPR010493">
    <property type="entry name" value="Ser_AcTrfase_N"/>
</dbReference>
<dbReference type="Proteomes" id="UP001165679">
    <property type="component" value="Unassembled WGS sequence"/>
</dbReference>
<dbReference type="Pfam" id="PF00132">
    <property type="entry name" value="Hexapep"/>
    <property type="match status" value="1"/>
</dbReference>
<keyword evidence="8 11" id="KW-0012">Acyltransferase</keyword>
<dbReference type="FunFam" id="2.160.10.10:FF:000002">
    <property type="entry name" value="Serine acetyltransferase"/>
    <property type="match status" value="1"/>
</dbReference>
<dbReference type="InterPro" id="IPR001451">
    <property type="entry name" value="Hexapep"/>
</dbReference>
<dbReference type="SUPFAM" id="SSF51161">
    <property type="entry name" value="Trimeric LpxA-like enzymes"/>
    <property type="match status" value="1"/>
</dbReference>
<name>A0AA42CEU0_9PROT</name>
<organism evidence="11 12">
    <name type="scientific">Limobrevibacterium gyesilva</name>
    <dbReference type="NCBI Taxonomy" id="2991712"/>
    <lineage>
        <taxon>Bacteria</taxon>
        <taxon>Pseudomonadati</taxon>
        <taxon>Pseudomonadota</taxon>
        <taxon>Alphaproteobacteria</taxon>
        <taxon>Acetobacterales</taxon>
        <taxon>Acetobacteraceae</taxon>
        <taxon>Limobrevibacterium</taxon>
    </lineage>
</organism>
<dbReference type="RefSeq" id="WP_264715255.1">
    <property type="nucleotide sequence ID" value="NZ_JAPDNT010000019.1"/>
</dbReference>
<dbReference type="InterPro" id="IPR042122">
    <property type="entry name" value="Ser_AcTrfase_N_sf"/>
</dbReference>
<dbReference type="Gene3D" id="1.10.3130.10">
    <property type="entry name" value="serine acetyltransferase, domain 1"/>
    <property type="match status" value="1"/>
</dbReference>
<dbReference type="Pfam" id="PF06426">
    <property type="entry name" value="SATase_N"/>
    <property type="match status" value="1"/>
</dbReference>
<evidence type="ECO:0000313" key="12">
    <source>
        <dbReference type="Proteomes" id="UP001165679"/>
    </source>
</evidence>
<evidence type="ECO:0000313" key="11">
    <source>
        <dbReference type="EMBL" id="MCW3476463.1"/>
    </source>
</evidence>
<evidence type="ECO:0000256" key="6">
    <source>
        <dbReference type="ARBA" id="ARBA00022679"/>
    </source>
</evidence>
<dbReference type="EMBL" id="JAPDNT010000019">
    <property type="protein sequence ID" value="MCW3476463.1"/>
    <property type="molecule type" value="Genomic_DNA"/>
</dbReference>
<dbReference type="GO" id="GO:0009001">
    <property type="term" value="F:serine O-acetyltransferase activity"/>
    <property type="evidence" value="ECO:0007669"/>
    <property type="project" value="UniProtKB-EC"/>
</dbReference>
<evidence type="ECO:0000256" key="4">
    <source>
        <dbReference type="ARBA" id="ARBA00018522"/>
    </source>
</evidence>
<keyword evidence="12" id="KW-1185">Reference proteome</keyword>
<evidence type="ECO:0000256" key="9">
    <source>
        <dbReference type="ARBA" id="ARBA00049486"/>
    </source>
</evidence>
<evidence type="ECO:0000256" key="5">
    <source>
        <dbReference type="ARBA" id="ARBA00022605"/>
    </source>
</evidence>
<dbReference type="AlphaFoldDB" id="A0AA42CEU0"/>
<reference evidence="11" key="2">
    <citation type="submission" date="2022-10" db="EMBL/GenBank/DDBJ databases">
        <authorList>
            <person name="Trinh H.N."/>
        </authorList>
    </citation>
    <scope>NUCLEOTIDE SEQUENCE</scope>
    <source>
        <strain evidence="11">RN2-1</strain>
    </source>
</reference>
<gene>
    <name evidence="11" type="primary">cysE</name>
    <name evidence="11" type="ORF">OL599_18020</name>
</gene>
<keyword evidence="6 11" id="KW-0808">Transferase</keyword>
<evidence type="ECO:0000256" key="3">
    <source>
        <dbReference type="ARBA" id="ARBA00013266"/>
    </source>
</evidence>
<dbReference type="GO" id="GO:0005737">
    <property type="term" value="C:cytoplasm"/>
    <property type="evidence" value="ECO:0007669"/>
    <property type="project" value="InterPro"/>
</dbReference>
<evidence type="ECO:0000256" key="8">
    <source>
        <dbReference type="ARBA" id="ARBA00023315"/>
    </source>
</evidence>
<protein>
    <recommendedName>
        <fullName evidence="4">Serine acetyltransferase</fullName>
        <ecNumber evidence="3">2.3.1.30</ecNumber>
    </recommendedName>
</protein>
<dbReference type="NCBIfam" id="TIGR01172">
    <property type="entry name" value="cysE"/>
    <property type="match status" value="1"/>
</dbReference>
<dbReference type="Gene3D" id="2.160.10.10">
    <property type="entry name" value="Hexapeptide repeat proteins"/>
    <property type="match status" value="1"/>
</dbReference>
<dbReference type="InterPro" id="IPR018357">
    <property type="entry name" value="Hexapep_transf_CS"/>
</dbReference>
<dbReference type="EC" id="2.3.1.30" evidence="3"/>
<evidence type="ECO:0000256" key="7">
    <source>
        <dbReference type="ARBA" id="ARBA00022737"/>
    </source>
</evidence>
<evidence type="ECO:0000256" key="2">
    <source>
        <dbReference type="ARBA" id="ARBA00007274"/>
    </source>
</evidence>
<dbReference type="InterPro" id="IPR005881">
    <property type="entry name" value="Ser_O-AcTrfase"/>
</dbReference>
<comment type="catalytic activity">
    <reaction evidence="9">
        <text>L-serine + acetyl-CoA = O-acetyl-L-serine + CoA</text>
        <dbReference type="Rhea" id="RHEA:24560"/>
        <dbReference type="ChEBI" id="CHEBI:33384"/>
        <dbReference type="ChEBI" id="CHEBI:57287"/>
        <dbReference type="ChEBI" id="CHEBI:57288"/>
        <dbReference type="ChEBI" id="CHEBI:58340"/>
        <dbReference type="EC" id="2.3.1.30"/>
    </reaction>
</comment>
<evidence type="ECO:0000256" key="1">
    <source>
        <dbReference type="ARBA" id="ARBA00004876"/>
    </source>
</evidence>
<proteinExistence type="inferred from homology"/>
<accession>A0AA42CEU0</accession>
<dbReference type="PROSITE" id="PS00101">
    <property type="entry name" value="HEXAPEP_TRANSFERASES"/>
    <property type="match status" value="1"/>
</dbReference>